<feature type="coiled-coil region" evidence="3">
    <location>
        <begin position="207"/>
        <end position="234"/>
    </location>
</feature>
<dbReference type="Pfam" id="PF01590">
    <property type="entry name" value="GAF"/>
    <property type="match status" value="1"/>
</dbReference>
<organism evidence="5 6">
    <name type="scientific">Luteimonas deserti</name>
    <dbReference type="NCBI Taxonomy" id="2752306"/>
    <lineage>
        <taxon>Bacteria</taxon>
        <taxon>Pseudomonadati</taxon>
        <taxon>Pseudomonadota</taxon>
        <taxon>Gammaproteobacteria</taxon>
        <taxon>Lysobacterales</taxon>
        <taxon>Lysobacteraceae</taxon>
        <taxon>Luteimonas</taxon>
    </lineage>
</organism>
<dbReference type="InterPro" id="IPR003018">
    <property type="entry name" value="GAF"/>
</dbReference>
<dbReference type="RefSeq" id="WP_180544397.1">
    <property type="nucleotide sequence ID" value="NZ_JACCJZ010000011.1"/>
</dbReference>
<evidence type="ECO:0000313" key="6">
    <source>
        <dbReference type="Proteomes" id="UP000589896"/>
    </source>
</evidence>
<dbReference type="InterPro" id="IPR004358">
    <property type="entry name" value="Sig_transdc_His_kin-like_C"/>
</dbReference>
<dbReference type="Proteomes" id="UP000589896">
    <property type="component" value="Unassembled WGS sequence"/>
</dbReference>
<dbReference type="PANTHER" id="PTHR43102:SF2">
    <property type="entry name" value="GAF DOMAIN-CONTAINING PROTEIN"/>
    <property type="match status" value="1"/>
</dbReference>
<evidence type="ECO:0000313" key="5">
    <source>
        <dbReference type="EMBL" id="NYZ62164.1"/>
    </source>
</evidence>
<accession>A0A7Z0TVE2</accession>
<protein>
    <recommendedName>
        <fullName evidence="2">histidine kinase</fullName>
        <ecNumber evidence="2">2.7.13.3</ecNumber>
    </recommendedName>
</protein>
<dbReference type="SMART" id="SM00065">
    <property type="entry name" value="GAF"/>
    <property type="match status" value="1"/>
</dbReference>
<dbReference type="GO" id="GO:0004673">
    <property type="term" value="F:protein histidine kinase activity"/>
    <property type="evidence" value="ECO:0007669"/>
    <property type="project" value="UniProtKB-EC"/>
</dbReference>
<dbReference type="InterPro" id="IPR003594">
    <property type="entry name" value="HATPase_dom"/>
</dbReference>
<evidence type="ECO:0000256" key="1">
    <source>
        <dbReference type="ARBA" id="ARBA00000085"/>
    </source>
</evidence>
<comment type="caution">
    <text evidence="5">The sequence shown here is derived from an EMBL/GenBank/DDBJ whole genome shotgun (WGS) entry which is preliminary data.</text>
</comment>
<dbReference type="AlphaFoldDB" id="A0A7Z0TVE2"/>
<dbReference type="Gene3D" id="3.30.450.40">
    <property type="match status" value="1"/>
</dbReference>
<gene>
    <name evidence="5" type="ORF">H0E82_05210</name>
</gene>
<evidence type="ECO:0000256" key="2">
    <source>
        <dbReference type="ARBA" id="ARBA00012438"/>
    </source>
</evidence>
<feature type="domain" description="Histidine kinase" evidence="4">
    <location>
        <begin position="183"/>
        <end position="393"/>
    </location>
</feature>
<dbReference type="InterPro" id="IPR029016">
    <property type="entry name" value="GAF-like_dom_sf"/>
</dbReference>
<keyword evidence="6" id="KW-1185">Reference proteome</keyword>
<dbReference type="EMBL" id="JACCJZ010000011">
    <property type="protein sequence ID" value="NYZ62164.1"/>
    <property type="molecule type" value="Genomic_DNA"/>
</dbReference>
<evidence type="ECO:0000259" key="4">
    <source>
        <dbReference type="PROSITE" id="PS50109"/>
    </source>
</evidence>
<name>A0A7Z0TVE2_9GAMM</name>
<evidence type="ECO:0000256" key="3">
    <source>
        <dbReference type="SAM" id="Coils"/>
    </source>
</evidence>
<reference evidence="5 6" key="1">
    <citation type="submission" date="2020-07" db="EMBL/GenBank/DDBJ databases">
        <title>isolation of Luteimonas sp. SJ-16.</title>
        <authorList>
            <person name="Huang X.-X."/>
            <person name="Xu L."/>
            <person name="Sun J.-Q."/>
        </authorList>
    </citation>
    <scope>NUCLEOTIDE SEQUENCE [LARGE SCALE GENOMIC DNA]</scope>
    <source>
        <strain evidence="5 6">SJ-16</strain>
    </source>
</reference>
<dbReference type="PRINTS" id="PR00344">
    <property type="entry name" value="BCTRLSENSOR"/>
</dbReference>
<dbReference type="EC" id="2.7.13.3" evidence="2"/>
<keyword evidence="5" id="KW-0808">Transferase</keyword>
<sequence>MHQPAPALSEHIESRRLASLHAYCILDTPTEPVFDDISRIASTVCQTPIAVVNLIDADRQWFKAEVGLGVRQASMDASICTHVFLEHDYLEIPDTTQDPRFACNPLVVGEPGYRFYAGALLKTPDGLPIGTVCVLDTRPRRLTPEQADTLRALARQVMAQLELRRLLAEAHAVSAQRARVLASAGHDLQIPLRAAFYAIHRARAGAREEQIARLDHAEQELNAIQQKFGELIASATGRGGFVPPSLDVADVAPMLDQVAASWQRAATRKAVTLTARHEQSPCLACTHAGLLETLLGNLVSNAVKYTPSGGRVDLVCRYEHGLACIDVIDTGVGMDPARVDRYFEAFQQGDAQSEGLGLGLWIVRQTAEALAADLDVASSPGEGTRITVRLPPG</sequence>
<dbReference type="InterPro" id="IPR005467">
    <property type="entry name" value="His_kinase_dom"/>
</dbReference>
<dbReference type="PROSITE" id="PS50109">
    <property type="entry name" value="HIS_KIN"/>
    <property type="match status" value="1"/>
</dbReference>
<comment type="catalytic activity">
    <reaction evidence="1">
        <text>ATP + protein L-histidine = ADP + protein N-phospho-L-histidine.</text>
        <dbReference type="EC" id="2.7.13.3"/>
    </reaction>
</comment>
<keyword evidence="5" id="KW-0418">Kinase</keyword>
<dbReference type="Pfam" id="PF02518">
    <property type="entry name" value="HATPase_c"/>
    <property type="match status" value="1"/>
</dbReference>
<dbReference type="SUPFAM" id="SSF55781">
    <property type="entry name" value="GAF domain-like"/>
    <property type="match status" value="1"/>
</dbReference>
<dbReference type="InterPro" id="IPR036890">
    <property type="entry name" value="HATPase_C_sf"/>
</dbReference>
<proteinExistence type="predicted"/>
<keyword evidence="3" id="KW-0175">Coiled coil</keyword>
<dbReference type="Gene3D" id="3.30.565.10">
    <property type="entry name" value="Histidine kinase-like ATPase, C-terminal domain"/>
    <property type="match status" value="1"/>
</dbReference>
<dbReference type="SMART" id="SM00387">
    <property type="entry name" value="HATPase_c"/>
    <property type="match status" value="1"/>
</dbReference>
<dbReference type="SUPFAM" id="SSF55874">
    <property type="entry name" value="ATPase domain of HSP90 chaperone/DNA topoisomerase II/histidine kinase"/>
    <property type="match status" value="1"/>
</dbReference>
<dbReference type="PANTHER" id="PTHR43102">
    <property type="entry name" value="SLR1143 PROTEIN"/>
    <property type="match status" value="1"/>
</dbReference>